<feature type="domain" description="Leucine-binding protein" evidence="6">
    <location>
        <begin position="31"/>
        <end position="350"/>
    </location>
</feature>
<feature type="signal peptide" evidence="5">
    <location>
        <begin position="1"/>
        <end position="26"/>
    </location>
</feature>
<sequence>MTSRTVRGLLAAALVSGGTLSLSAHSSEPCIGASLPITGPTAWAAESIRMGAEVAIAEINAAGGVLGKPLSFVTYDDGGQPPRGVDNARRIAEADNCIAMFGGWHSGVALAVVEPVHEAMMPYIAVISAGTKITENGRDPNYMFRVSMFDRWQALALIRKSKEVTKSGVVGVMYEDTGWGQGAVPDLKASAEAEGATVGGMESFKWEDRDMTAQLMRLRDAKVDTIILYSRDLEANQILRSMQRIGYKPTIVSAWGNTGTLGELAGDLADGMIVLQTYSWMGDLAEQPKAVLDTIMKNYKLKSPDEIRHGSGAANTYDAVYILAEAIKKAGEYDRSKVREALYDVHHQGIVQNYSPAFEPGRHNAILPENYVWTAWHEGRILPIEQTPYAN</sequence>
<proteinExistence type="inferred from homology"/>
<dbReference type="InterPro" id="IPR028081">
    <property type="entry name" value="Leu-bd"/>
</dbReference>
<dbReference type="InterPro" id="IPR028082">
    <property type="entry name" value="Peripla_BP_I"/>
</dbReference>
<protein>
    <submittedName>
        <fullName evidence="7">ABC transporter substrate-binding protein</fullName>
    </submittedName>
</protein>
<comment type="similarity">
    <text evidence="1">Belongs to the leucine-binding protein family.</text>
</comment>
<keyword evidence="8" id="KW-1185">Reference proteome</keyword>
<dbReference type="InterPro" id="IPR051010">
    <property type="entry name" value="BCAA_transport"/>
</dbReference>
<organism evidence="7 8">
    <name type="scientific">Pseudazoarcus pumilus</name>
    <dbReference type="NCBI Taxonomy" id="2067960"/>
    <lineage>
        <taxon>Bacteria</taxon>
        <taxon>Pseudomonadati</taxon>
        <taxon>Pseudomonadota</taxon>
        <taxon>Betaproteobacteria</taxon>
        <taxon>Rhodocyclales</taxon>
        <taxon>Zoogloeaceae</taxon>
        <taxon>Pseudazoarcus</taxon>
    </lineage>
</organism>
<dbReference type="PRINTS" id="PR00337">
    <property type="entry name" value="LEUILEVALBP"/>
</dbReference>
<dbReference type="KEGG" id="atw:C0099_00740"/>
<evidence type="ECO:0000259" key="6">
    <source>
        <dbReference type="Pfam" id="PF13458"/>
    </source>
</evidence>
<dbReference type="PANTHER" id="PTHR30483:SF6">
    <property type="entry name" value="PERIPLASMIC BINDING PROTEIN OF ABC TRANSPORTER FOR NATURAL AMINO ACIDS"/>
    <property type="match status" value="1"/>
</dbReference>
<evidence type="ECO:0000256" key="4">
    <source>
        <dbReference type="ARBA" id="ARBA00022970"/>
    </source>
</evidence>
<gene>
    <name evidence="7" type="ORF">C0099_00740</name>
</gene>
<accession>A0A2I6S2Z6</accession>
<keyword evidence="2" id="KW-0813">Transport</keyword>
<evidence type="ECO:0000256" key="3">
    <source>
        <dbReference type="ARBA" id="ARBA00022729"/>
    </source>
</evidence>
<keyword evidence="3 5" id="KW-0732">Signal</keyword>
<dbReference type="PANTHER" id="PTHR30483">
    <property type="entry name" value="LEUCINE-SPECIFIC-BINDING PROTEIN"/>
    <property type="match status" value="1"/>
</dbReference>
<keyword evidence="4" id="KW-0029">Amino-acid transport</keyword>
<dbReference type="OrthoDB" id="9783240at2"/>
<dbReference type="EMBL" id="CP025682">
    <property type="protein sequence ID" value="AUN93587.1"/>
    <property type="molecule type" value="Genomic_DNA"/>
</dbReference>
<evidence type="ECO:0000256" key="1">
    <source>
        <dbReference type="ARBA" id="ARBA00010062"/>
    </source>
</evidence>
<dbReference type="RefSeq" id="WP_102245661.1">
    <property type="nucleotide sequence ID" value="NZ_CP025682.1"/>
</dbReference>
<dbReference type="Proteomes" id="UP000242205">
    <property type="component" value="Chromosome"/>
</dbReference>
<evidence type="ECO:0000256" key="2">
    <source>
        <dbReference type="ARBA" id="ARBA00022448"/>
    </source>
</evidence>
<feature type="chain" id="PRO_5014339096" evidence="5">
    <location>
        <begin position="27"/>
        <end position="391"/>
    </location>
</feature>
<name>A0A2I6S2Z6_9RHOO</name>
<dbReference type="GO" id="GO:0006865">
    <property type="term" value="P:amino acid transport"/>
    <property type="evidence" value="ECO:0007669"/>
    <property type="project" value="UniProtKB-KW"/>
</dbReference>
<evidence type="ECO:0000313" key="8">
    <source>
        <dbReference type="Proteomes" id="UP000242205"/>
    </source>
</evidence>
<evidence type="ECO:0000256" key="5">
    <source>
        <dbReference type="SAM" id="SignalP"/>
    </source>
</evidence>
<evidence type="ECO:0000313" key="7">
    <source>
        <dbReference type="EMBL" id="AUN93587.1"/>
    </source>
</evidence>
<dbReference type="AlphaFoldDB" id="A0A2I6S2Z6"/>
<dbReference type="SUPFAM" id="SSF53822">
    <property type="entry name" value="Periplasmic binding protein-like I"/>
    <property type="match status" value="1"/>
</dbReference>
<reference evidence="7 8" key="1">
    <citation type="submission" date="2018-01" db="EMBL/GenBank/DDBJ databases">
        <authorList>
            <person name="Fu G.-Y."/>
        </authorList>
    </citation>
    <scope>NUCLEOTIDE SEQUENCE [LARGE SCALE GENOMIC DNA]</scope>
    <source>
        <strain evidence="7 8">SY39</strain>
    </source>
</reference>
<dbReference type="Gene3D" id="3.40.50.2300">
    <property type="match status" value="2"/>
</dbReference>
<dbReference type="Pfam" id="PF13458">
    <property type="entry name" value="Peripla_BP_6"/>
    <property type="match status" value="1"/>
</dbReference>
<dbReference type="InterPro" id="IPR000709">
    <property type="entry name" value="Leu_Ile_Val-bd"/>
</dbReference>